<keyword evidence="1" id="KW-0812">Transmembrane</keyword>
<protein>
    <submittedName>
        <fullName evidence="2">Uncharacterized protein</fullName>
    </submittedName>
</protein>
<dbReference type="KEGG" id="sia:M1425_2803"/>
<evidence type="ECO:0000313" key="3">
    <source>
        <dbReference type="Proteomes" id="UP000001350"/>
    </source>
</evidence>
<dbReference type="HOGENOM" id="CLU_2285168_0_0_2"/>
<evidence type="ECO:0000256" key="1">
    <source>
        <dbReference type="SAM" id="Phobius"/>
    </source>
</evidence>
<reference evidence="2 3" key="1">
    <citation type="journal article" date="2009" name="Proc. Natl. Acad. Sci. U.S.A.">
        <title>Biogeography of the Sulfolobus islandicus pan-genome.</title>
        <authorList>
            <person name="Reno M.L."/>
            <person name="Held N.L."/>
            <person name="Fields C.J."/>
            <person name="Burke P.V."/>
            <person name="Whitaker R.J."/>
        </authorList>
    </citation>
    <scope>NUCLEOTIDE SEQUENCE [LARGE SCALE GENOMIC DNA]</scope>
    <source>
        <strain evidence="3">M.14.25 / Kamchatka #1</strain>
    </source>
</reference>
<feature type="transmembrane region" description="Helical" evidence="1">
    <location>
        <begin position="54"/>
        <end position="80"/>
    </location>
</feature>
<keyword evidence="1" id="KW-1133">Transmembrane helix</keyword>
<accession>C3MUG8</accession>
<gene>
    <name evidence="2" type="ordered locus">M1425_2803</name>
</gene>
<name>C3MUG8_SACI4</name>
<organism evidence="2 3">
    <name type="scientific">Saccharolobus islandicus (strain M.14.25 / Kamchatka #1)</name>
    <name type="common">Sulfolobus islandicus</name>
    <dbReference type="NCBI Taxonomy" id="427317"/>
    <lineage>
        <taxon>Archaea</taxon>
        <taxon>Thermoproteota</taxon>
        <taxon>Thermoprotei</taxon>
        <taxon>Sulfolobales</taxon>
        <taxon>Sulfolobaceae</taxon>
        <taxon>Saccharolobus</taxon>
    </lineage>
</organism>
<sequence>MKVKVQTLIYATYGKSPPIPTPNNNLEMKSSTKFWEIADNRGVADLFKGKLLKITLFVTSVWFLFDVAAYGMVCIIQLYLKNLHFHLNMRQYWGLRLSLELPF</sequence>
<dbReference type="AlphaFoldDB" id="C3MUG8"/>
<evidence type="ECO:0000313" key="2">
    <source>
        <dbReference type="EMBL" id="ACP37202.1"/>
    </source>
</evidence>
<dbReference type="EMBL" id="CP001400">
    <property type="protein sequence ID" value="ACP37202.1"/>
    <property type="molecule type" value="Genomic_DNA"/>
</dbReference>
<proteinExistence type="predicted"/>
<keyword evidence="1" id="KW-0472">Membrane</keyword>
<dbReference type="Proteomes" id="UP000001350">
    <property type="component" value="Chromosome"/>
</dbReference>